<name>A0ABM8I5D4_9FIRM</name>
<evidence type="ECO:0000313" key="1">
    <source>
        <dbReference type="EMBL" id="BDZ78297.1"/>
    </source>
</evidence>
<organism evidence="1 2">
    <name type="scientific">Claveliimonas bilis</name>
    <dbReference type="NCBI Taxonomy" id="3028070"/>
    <lineage>
        <taxon>Bacteria</taxon>
        <taxon>Bacillati</taxon>
        <taxon>Bacillota</taxon>
        <taxon>Clostridia</taxon>
        <taxon>Lachnospirales</taxon>
        <taxon>Lachnospiraceae</taxon>
        <taxon>Claveliimonas</taxon>
    </lineage>
</organism>
<gene>
    <name evidence="1" type="ORF">Lac1_24800</name>
</gene>
<keyword evidence="2" id="KW-1185">Reference proteome</keyword>
<dbReference type="Proteomes" id="UP001305815">
    <property type="component" value="Chromosome"/>
</dbReference>
<evidence type="ECO:0000313" key="2">
    <source>
        <dbReference type="Proteomes" id="UP001305815"/>
    </source>
</evidence>
<accession>A0ABM8I5D4</accession>
<dbReference type="EMBL" id="AP027742">
    <property type="protein sequence ID" value="BDZ78297.1"/>
    <property type="molecule type" value="Genomic_DNA"/>
</dbReference>
<sequence length="72" mass="8626">MGEWTGIVITGIEYVEMWAGCMASCLFMCHLKCQKVFFNFKIVFNRRFIGRKCEKENWLTYFIGCHIITYIR</sequence>
<reference evidence="2" key="1">
    <citation type="journal article" date="2023" name="Int. J. Syst. Evol. Microbiol.">
        <title>Claveliimonas bilis gen. nov., sp. nov., deoxycholic acid-producing bacteria isolated from human faeces, and reclassification of Sellimonas monacensis Zenner et al. 2021 as Claveliimonas monacensis comb. nov.</title>
        <authorList>
            <person name="Hisatomi A."/>
            <person name="Kastawa N.W.E.P.G."/>
            <person name="Song I."/>
            <person name="Ohkuma M."/>
            <person name="Fukiya S."/>
            <person name="Sakamoto M."/>
        </authorList>
    </citation>
    <scope>NUCLEOTIDE SEQUENCE [LARGE SCALE GENOMIC DNA]</scope>
    <source>
        <strain evidence="2">12BBH14</strain>
    </source>
</reference>
<proteinExistence type="predicted"/>
<protein>
    <submittedName>
        <fullName evidence="1">Uncharacterized protein</fullName>
    </submittedName>
</protein>